<organism evidence="2 3">
    <name type="scientific">Desulfomonile tiedjei</name>
    <dbReference type="NCBI Taxonomy" id="2358"/>
    <lineage>
        <taxon>Bacteria</taxon>
        <taxon>Pseudomonadati</taxon>
        <taxon>Thermodesulfobacteriota</taxon>
        <taxon>Desulfomonilia</taxon>
        <taxon>Desulfomonilales</taxon>
        <taxon>Desulfomonilaceae</taxon>
        <taxon>Desulfomonile</taxon>
    </lineage>
</organism>
<comment type="caution">
    <text evidence="2">The sequence shown here is derived from an EMBL/GenBank/DDBJ whole genome shotgun (WGS) entry which is preliminary data.</text>
</comment>
<reference evidence="2" key="1">
    <citation type="submission" date="2020-07" db="EMBL/GenBank/DDBJ databases">
        <title>Huge and variable diversity of episymbiotic CPR bacteria and DPANN archaea in groundwater ecosystems.</title>
        <authorList>
            <person name="He C.Y."/>
            <person name="Keren R."/>
            <person name="Whittaker M."/>
            <person name="Farag I.F."/>
            <person name="Doudna J."/>
            <person name="Cate J.H.D."/>
            <person name="Banfield J.F."/>
        </authorList>
    </citation>
    <scope>NUCLEOTIDE SEQUENCE</scope>
    <source>
        <strain evidence="2">NC_groundwater_1664_Pr3_B-0.1um_52_9</strain>
    </source>
</reference>
<gene>
    <name evidence="2" type="ORF">HY912_22235</name>
</gene>
<proteinExistence type="predicted"/>
<name>A0A9D6Z663_9BACT</name>
<dbReference type="Pfam" id="PF20229">
    <property type="entry name" value="ChrB_N"/>
    <property type="match status" value="1"/>
</dbReference>
<dbReference type="EMBL" id="JACRDE010000582">
    <property type="protein sequence ID" value="MBI5252222.1"/>
    <property type="molecule type" value="Genomic_DNA"/>
</dbReference>
<dbReference type="InterPro" id="IPR046858">
    <property type="entry name" value="ChrB_N"/>
</dbReference>
<feature type="domain" description="ChrB N-terminal" evidence="1">
    <location>
        <begin position="18"/>
        <end position="172"/>
    </location>
</feature>
<evidence type="ECO:0000313" key="3">
    <source>
        <dbReference type="Proteomes" id="UP000807825"/>
    </source>
</evidence>
<dbReference type="AlphaFoldDB" id="A0A9D6Z663"/>
<dbReference type="Proteomes" id="UP000807825">
    <property type="component" value="Unassembled WGS sequence"/>
</dbReference>
<protein>
    <submittedName>
        <fullName evidence="2">Chromate resistance protein ChrB</fullName>
    </submittedName>
</protein>
<accession>A0A9D6Z663</accession>
<sequence length="192" mass="22857">MRWLFFSYTLPSRPSRARVSVWRQVKKLGAVNHQSVWVLPYSNERVSEVRKLIQDIENWKGEGLLIDGKVLNKEQEARISKAFVESRNEEYKEIIGKCEDYAKEIEFEIDRQNFIFAEVEENEEELEKLKQWLKKVEKRDIVEAPLRKAAAEKIKTCETLFQDFALKVYEHSQLKDRKRRKIVGKEPSEPQE</sequence>
<evidence type="ECO:0000313" key="2">
    <source>
        <dbReference type="EMBL" id="MBI5252222.1"/>
    </source>
</evidence>
<evidence type="ECO:0000259" key="1">
    <source>
        <dbReference type="Pfam" id="PF20229"/>
    </source>
</evidence>